<dbReference type="SUPFAM" id="SSF47413">
    <property type="entry name" value="lambda repressor-like DNA-binding domains"/>
    <property type="match status" value="1"/>
</dbReference>
<dbReference type="Proteomes" id="UP000662904">
    <property type="component" value="Chromosome"/>
</dbReference>
<dbReference type="AlphaFoldDB" id="A0A8A0RQE4"/>
<feature type="domain" description="Antitoxin SocA-like Panacea" evidence="1">
    <location>
        <begin position="188"/>
        <end position="281"/>
    </location>
</feature>
<evidence type="ECO:0000313" key="3">
    <source>
        <dbReference type="Proteomes" id="UP000662904"/>
    </source>
</evidence>
<dbReference type="EMBL" id="CP059066">
    <property type="protein sequence ID" value="QSQ10591.1"/>
    <property type="molecule type" value="Genomic_DNA"/>
</dbReference>
<name>A0A8A0RQE4_9FIRM</name>
<evidence type="ECO:0000259" key="1">
    <source>
        <dbReference type="Pfam" id="PF13274"/>
    </source>
</evidence>
<accession>A0A8A0RQE4</accession>
<keyword evidence="3" id="KW-1185">Reference proteome</keyword>
<dbReference type="InterPro" id="IPR010982">
    <property type="entry name" value="Lambda_DNA-bd_dom_sf"/>
</dbReference>
<proteinExistence type="predicted"/>
<dbReference type="Pfam" id="PF13274">
    <property type="entry name" value="SocA_Panacea"/>
    <property type="match status" value="1"/>
</dbReference>
<dbReference type="InterPro" id="IPR025272">
    <property type="entry name" value="SocA_Panacea"/>
</dbReference>
<sequence length="334" mass="39377">MVTAYCYYCDKDVEFTVKEIEITSNLKGVEINYTAKVPYCNECKNEIYIAELDDENIKKANDEYRKQSGIITIKEIEDILSTYNISGKTLAKLLGWGQATIERYLKGITPLKLYSDELKKLQNPINMKKLYDLNKDYIGEQSRRKIEIALKNILNSNTKKIVNVFDVAKFFLSKVNVEIGSSITPLKLQKLIYYAQGWHLAFLDKPLFATELEAWKYGPVSPELWREYQSYNYQEIKKIDFEPSKIFDIEQIQLLNEVYDTYGIFDAIGLMKMTHEDTPWKEIRKTHKESERSSEIIPQEKIREYFKNLKEIFNIQEFKDIKKSLYKYRDILGN</sequence>
<reference evidence="2" key="1">
    <citation type="submission" date="2020-07" db="EMBL/GenBank/DDBJ databases">
        <title>Koleobacter methoxysyntrophicus gen. nov., sp. nov., a novel anaerobic bacterium isolated from deep subsurface oil field and proposal of Koleobacterales ord. nov. in the phylum Firmicutes.</title>
        <authorList>
            <person name="Sakamoto S."/>
            <person name="Tamaki H."/>
        </authorList>
    </citation>
    <scope>NUCLEOTIDE SEQUENCE</scope>
    <source>
        <strain evidence="2">NRmbB1</strain>
    </source>
</reference>
<dbReference type="GO" id="GO:0003677">
    <property type="term" value="F:DNA binding"/>
    <property type="evidence" value="ECO:0007669"/>
    <property type="project" value="InterPro"/>
</dbReference>
<dbReference type="KEGG" id="kme:H0A61_03001"/>
<gene>
    <name evidence="2" type="ORF">H0A61_03001</name>
</gene>
<protein>
    <recommendedName>
        <fullName evidence="1">Antitoxin SocA-like Panacea domain-containing protein</fullName>
    </recommendedName>
</protein>
<organism evidence="2 3">
    <name type="scientific">Koleobacter methoxysyntrophicus</name>
    <dbReference type="NCBI Taxonomy" id="2751313"/>
    <lineage>
        <taxon>Bacteria</taxon>
        <taxon>Bacillati</taxon>
        <taxon>Bacillota</taxon>
        <taxon>Clostridia</taxon>
        <taxon>Koleobacterales</taxon>
        <taxon>Koleobacteraceae</taxon>
        <taxon>Koleobacter</taxon>
    </lineage>
</organism>
<evidence type="ECO:0000313" key="2">
    <source>
        <dbReference type="EMBL" id="QSQ10591.1"/>
    </source>
</evidence>
<dbReference type="RefSeq" id="WP_206707899.1">
    <property type="nucleotide sequence ID" value="NZ_CP059066.1"/>
</dbReference>